<protein>
    <submittedName>
        <fullName evidence="2">Uncharacterized protein</fullName>
    </submittedName>
</protein>
<evidence type="ECO:0000256" key="1">
    <source>
        <dbReference type="SAM" id="MobiDB-lite"/>
    </source>
</evidence>
<dbReference type="Proteomes" id="UP000314294">
    <property type="component" value="Unassembled WGS sequence"/>
</dbReference>
<proteinExistence type="predicted"/>
<reference evidence="2 3" key="1">
    <citation type="submission" date="2019-03" db="EMBL/GenBank/DDBJ databases">
        <title>First draft genome of Liparis tanakae, snailfish: a comprehensive survey of snailfish specific genes.</title>
        <authorList>
            <person name="Kim W."/>
            <person name="Song I."/>
            <person name="Jeong J.-H."/>
            <person name="Kim D."/>
            <person name="Kim S."/>
            <person name="Ryu S."/>
            <person name="Song J.Y."/>
            <person name="Lee S.K."/>
        </authorList>
    </citation>
    <scope>NUCLEOTIDE SEQUENCE [LARGE SCALE GENOMIC DNA]</scope>
    <source>
        <tissue evidence="2">Muscle</tissue>
    </source>
</reference>
<feature type="region of interest" description="Disordered" evidence="1">
    <location>
        <begin position="56"/>
        <end position="75"/>
    </location>
</feature>
<organism evidence="2 3">
    <name type="scientific">Liparis tanakae</name>
    <name type="common">Tanaka's snailfish</name>
    <dbReference type="NCBI Taxonomy" id="230148"/>
    <lineage>
        <taxon>Eukaryota</taxon>
        <taxon>Metazoa</taxon>
        <taxon>Chordata</taxon>
        <taxon>Craniata</taxon>
        <taxon>Vertebrata</taxon>
        <taxon>Euteleostomi</taxon>
        <taxon>Actinopterygii</taxon>
        <taxon>Neopterygii</taxon>
        <taxon>Teleostei</taxon>
        <taxon>Neoteleostei</taxon>
        <taxon>Acanthomorphata</taxon>
        <taxon>Eupercaria</taxon>
        <taxon>Perciformes</taxon>
        <taxon>Cottioidei</taxon>
        <taxon>Cottales</taxon>
        <taxon>Liparidae</taxon>
        <taxon>Liparis</taxon>
    </lineage>
</organism>
<accession>A0A4Z2IQK0</accession>
<dbReference type="AlphaFoldDB" id="A0A4Z2IQK0"/>
<dbReference type="EMBL" id="SRLO01000056">
    <property type="protein sequence ID" value="TNN80270.1"/>
    <property type="molecule type" value="Genomic_DNA"/>
</dbReference>
<keyword evidence="3" id="KW-1185">Reference proteome</keyword>
<evidence type="ECO:0000313" key="3">
    <source>
        <dbReference type="Proteomes" id="UP000314294"/>
    </source>
</evidence>
<evidence type="ECO:0000313" key="2">
    <source>
        <dbReference type="EMBL" id="TNN80270.1"/>
    </source>
</evidence>
<name>A0A4Z2IQK0_9TELE</name>
<gene>
    <name evidence="2" type="ORF">EYF80_009595</name>
</gene>
<sequence>MSSSIVHLKARQQEWRGNRDSSTATLLLIGGNGILICCYETLTSVLLSWQHEEQEAGLRAPWRSSPTDGLSVCAA</sequence>
<comment type="caution">
    <text evidence="2">The sequence shown here is derived from an EMBL/GenBank/DDBJ whole genome shotgun (WGS) entry which is preliminary data.</text>
</comment>